<reference evidence="1 2" key="1">
    <citation type="submission" date="2022-10" db="EMBL/GenBank/DDBJ databases">
        <title>Paenibacillus description and whole genome data of maize root bacterial community.</title>
        <authorList>
            <person name="Marton D."/>
            <person name="Farkas M."/>
            <person name="Cserhati M."/>
        </authorList>
    </citation>
    <scope>NUCLEOTIDE SEQUENCE [LARGE SCALE GENOMIC DNA]</scope>
    <source>
        <strain evidence="1 2">P96</strain>
    </source>
</reference>
<dbReference type="RefSeq" id="WP_305753375.1">
    <property type="nucleotide sequence ID" value="NZ_JAPCKK010000006.1"/>
</dbReference>
<comment type="caution">
    <text evidence="1">The sequence shown here is derived from an EMBL/GenBank/DDBJ whole genome shotgun (WGS) entry which is preliminary data.</text>
</comment>
<dbReference type="EMBL" id="JAPCKK010000006">
    <property type="protein sequence ID" value="MDP4095735.1"/>
    <property type="molecule type" value="Genomic_DNA"/>
</dbReference>
<dbReference type="SUPFAM" id="SSF53474">
    <property type="entry name" value="alpha/beta-Hydrolases"/>
    <property type="match status" value="1"/>
</dbReference>
<sequence>MSDPSKINDETYKKMSQLAYKDRTTEDELGNLPGWKVLEDTISNNISGFNAVTFYNPETKQAVIAYRGTEGSAPISTSLPDFIMDGRIGIPEIGRKIDQSLDTTPEWLDKSTQKVRDVTGATHVENWLGELDKKLDKTSIAGKNNQMYEAENYAKEMQSKYKDYKFSLTGHSLGGGNAQYAAAYTGMTAVTFSAPSVISSLTPEVQRKAEEGEFDNQITNFAHPGDFVASGLFGGYDRHVGATYYIDSNYENANKDIGIVEKISNSFGGPNYHSLNQYEFKNGLHGGSIYGRKAAG</sequence>
<protein>
    <submittedName>
        <fullName evidence="1">Lipase family protein</fullName>
    </submittedName>
</protein>
<dbReference type="Proteomes" id="UP001241848">
    <property type="component" value="Unassembled WGS sequence"/>
</dbReference>
<gene>
    <name evidence="1" type="ORF">OIN60_02885</name>
</gene>
<evidence type="ECO:0000313" key="2">
    <source>
        <dbReference type="Proteomes" id="UP001241848"/>
    </source>
</evidence>
<proteinExistence type="predicted"/>
<dbReference type="CDD" id="cd00741">
    <property type="entry name" value="Lipase"/>
    <property type="match status" value="1"/>
</dbReference>
<evidence type="ECO:0000313" key="1">
    <source>
        <dbReference type="EMBL" id="MDP4095735.1"/>
    </source>
</evidence>
<accession>A0ABT9FMB4</accession>
<name>A0ABT9FMB4_9BACL</name>
<dbReference type="InterPro" id="IPR029058">
    <property type="entry name" value="AB_hydrolase_fold"/>
</dbReference>
<dbReference type="Gene3D" id="3.40.50.1820">
    <property type="entry name" value="alpha/beta hydrolase"/>
    <property type="match status" value="1"/>
</dbReference>
<dbReference type="Pfam" id="PF26363">
    <property type="entry name" value="Phospholipase-like"/>
    <property type="match status" value="1"/>
</dbReference>
<keyword evidence="2" id="KW-1185">Reference proteome</keyword>
<organism evidence="1 2">
    <name type="scientific">Paenibacillus zeirhizosphaerae</name>
    <dbReference type="NCBI Taxonomy" id="2987519"/>
    <lineage>
        <taxon>Bacteria</taxon>
        <taxon>Bacillati</taxon>
        <taxon>Bacillota</taxon>
        <taxon>Bacilli</taxon>
        <taxon>Bacillales</taxon>
        <taxon>Paenibacillaceae</taxon>
        <taxon>Paenibacillus</taxon>
    </lineage>
</organism>